<protein>
    <submittedName>
        <fullName evidence="1">Uncharacterized protein</fullName>
    </submittedName>
</protein>
<gene>
    <name evidence="1" type="ORF">PsorP6_012149</name>
</gene>
<organism evidence="1 2">
    <name type="scientific">Peronosclerospora sorghi</name>
    <dbReference type="NCBI Taxonomy" id="230839"/>
    <lineage>
        <taxon>Eukaryota</taxon>
        <taxon>Sar</taxon>
        <taxon>Stramenopiles</taxon>
        <taxon>Oomycota</taxon>
        <taxon>Peronosporomycetes</taxon>
        <taxon>Peronosporales</taxon>
        <taxon>Peronosporaceae</taxon>
        <taxon>Peronosclerospora</taxon>
    </lineage>
</organism>
<dbReference type="EMBL" id="CM047591">
    <property type="protein sequence ID" value="KAI9919226.1"/>
    <property type="molecule type" value="Genomic_DNA"/>
</dbReference>
<evidence type="ECO:0000313" key="2">
    <source>
        <dbReference type="Proteomes" id="UP001163321"/>
    </source>
</evidence>
<reference evidence="1 2" key="1">
    <citation type="journal article" date="2022" name="bioRxiv">
        <title>The genome of the oomycete Peronosclerospora sorghi, a cosmopolitan pathogen of maize and sorghum, is inflated with dispersed pseudogenes.</title>
        <authorList>
            <person name="Fletcher K."/>
            <person name="Martin F."/>
            <person name="Isakeit T."/>
            <person name="Cavanaugh K."/>
            <person name="Magill C."/>
            <person name="Michelmore R."/>
        </authorList>
    </citation>
    <scope>NUCLEOTIDE SEQUENCE [LARGE SCALE GENOMIC DNA]</scope>
    <source>
        <strain evidence="1">P6</strain>
    </source>
</reference>
<name>A0ACC0WLP5_9STRA</name>
<sequence length="604" mass="64452">MLLRSLCNLVSYTEFVYWPMKLRRLRFAVLAYAVHALITGKALSLCDYTPNTFYVVNTTATSTLFPHGFVACVNVTENDAGLCDTCLCREKKVASVEGVPITGIVCVRSEASTPSTCAGRDQVCCGCNDSDRGTADTTNLLDGSALNDPISDAVSNVDRSAGSTSSPWSTGDITPAPATNDPSAADSSASNNVSQVTSENFGTDKNVQMSIPTSSSESTDPRADRQGGSHFIDKSNPVSVPESTGSHIDLSTSITSIPGIAADSGLESTNVGGDSNKNRINSSFEPAITSNDLESKITGSAGDHSNTLDGTVETNAVSIIDHDLTHLQDDGSTFSTNNGSSSPSAWSGKRLTTGVSAICIAGLVVAIAIFVVMRRDQLKKKNEPRTPMDDYNHDGSSTETPTIYGKRASKYYGGTKRRASSFENESLASIVILGPGDDFFTTSIRASEHQYRRYSGEKGKVNSAGSYSRPSFSKMATQEQFYVSHGPSIKALPSPSLNPIFDTSNTHESFSSNMSSQFNTLPGNEIPDLEEYVNSDQMLSEMSRGSGSSASAWTNSCERYVSSEPESEEEAAVSILPSVECDDEHPHEPEMNTNSSRIAISFDI</sequence>
<dbReference type="Proteomes" id="UP001163321">
    <property type="component" value="Chromosome 12"/>
</dbReference>
<proteinExistence type="predicted"/>
<accession>A0ACC0WLP5</accession>
<comment type="caution">
    <text evidence="1">The sequence shown here is derived from an EMBL/GenBank/DDBJ whole genome shotgun (WGS) entry which is preliminary data.</text>
</comment>
<evidence type="ECO:0000313" key="1">
    <source>
        <dbReference type="EMBL" id="KAI9919226.1"/>
    </source>
</evidence>
<keyword evidence="2" id="KW-1185">Reference proteome</keyword>